<protein>
    <recommendedName>
        <fullName evidence="4">Dehydrogenase E1 component domain-containing protein</fullName>
    </recommendedName>
</protein>
<sequence length="98" mass="10835">MESHLASNLYRQLFRIRTVEQEIARVYPSDVIKSPIHLSIGQEAISVGVCDLLRKEDIVFGTYRGHALYLAKGGNLNSMMAELYGKVDGCCRGKGGSM</sequence>
<dbReference type="AlphaFoldDB" id="A0A383C4W7"/>
<dbReference type="GO" id="GO:0004739">
    <property type="term" value="F:pyruvate dehydrogenase (acetyl-transferring) activity"/>
    <property type="evidence" value="ECO:0007669"/>
    <property type="project" value="TreeGrafter"/>
</dbReference>
<dbReference type="SUPFAM" id="SSF52518">
    <property type="entry name" value="Thiamin diphosphate-binding fold (THDP-binding)"/>
    <property type="match status" value="1"/>
</dbReference>
<dbReference type="Pfam" id="PF00676">
    <property type="entry name" value="E1_dh"/>
    <property type="match status" value="1"/>
</dbReference>
<feature type="domain" description="Dehydrogenase E1 component" evidence="4">
    <location>
        <begin position="13"/>
        <end position="98"/>
    </location>
</feature>
<proteinExistence type="predicted"/>
<comment type="cofactor">
    <cofactor evidence="1">
        <name>thiamine diphosphate</name>
        <dbReference type="ChEBI" id="CHEBI:58937"/>
    </cofactor>
</comment>
<evidence type="ECO:0000256" key="3">
    <source>
        <dbReference type="ARBA" id="ARBA00023052"/>
    </source>
</evidence>
<dbReference type="InterPro" id="IPR001017">
    <property type="entry name" value="DH_E1"/>
</dbReference>
<dbReference type="Gene3D" id="3.40.50.970">
    <property type="match status" value="1"/>
</dbReference>
<organism evidence="5">
    <name type="scientific">marine metagenome</name>
    <dbReference type="NCBI Taxonomy" id="408172"/>
    <lineage>
        <taxon>unclassified sequences</taxon>
        <taxon>metagenomes</taxon>
        <taxon>ecological metagenomes</taxon>
    </lineage>
</organism>
<reference evidence="5" key="1">
    <citation type="submission" date="2018-05" db="EMBL/GenBank/DDBJ databases">
        <authorList>
            <person name="Lanie J.A."/>
            <person name="Ng W.-L."/>
            <person name="Kazmierczak K.M."/>
            <person name="Andrzejewski T.M."/>
            <person name="Davidsen T.M."/>
            <person name="Wayne K.J."/>
            <person name="Tettelin H."/>
            <person name="Glass J.I."/>
            <person name="Rusch D."/>
            <person name="Podicherti R."/>
            <person name="Tsui H.-C.T."/>
            <person name="Winkler M.E."/>
        </authorList>
    </citation>
    <scope>NUCLEOTIDE SEQUENCE</scope>
</reference>
<evidence type="ECO:0000313" key="5">
    <source>
        <dbReference type="EMBL" id="SVE27221.1"/>
    </source>
</evidence>
<dbReference type="GO" id="GO:0006086">
    <property type="term" value="P:pyruvate decarboxylation to acetyl-CoA"/>
    <property type="evidence" value="ECO:0007669"/>
    <property type="project" value="TreeGrafter"/>
</dbReference>
<name>A0A383C4W7_9ZZZZ</name>
<dbReference type="PANTHER" id="PTHR11516">
    <property type="entry name" value="PYRUVATE DEHYDROGENASE E1 COMPONENT, ALPHA SUBUNIT BACTERIAL AND ORGANELLAR"/>
    <property type="match status" value="1"/>
</dbReference>
<gene>
    <name evidence="5" type="ORF">METZ01_LOCUS480075</name>
</gene>
<evidence type="ECO:0000256" key="2">
    <source>
        <dbReference type="ARBA" id="ARBA00023002"/>
    </source>
</evidence>
<dbReference type="InterPro" id="IPR050642">
    <property type="entry name" value="PDH_E1_Alpha_Subunit"/>
</dbReference>
<keyword evidence="3" id="KW-0786">Thiamine pyrophosphate</keyword>
<dbReference type="PANTHER" id="PTHR11516:SF60">
    <property type="entry name" value="PYRUVATE DEHYDROGENASE E1 COMPONENT SUBUNIT ALPHA"/>
    <property type="match status" value="1"/>
</dbReference>
<evidence type="ECO:0000256" key="1">
    <source>
        <dbReference type="ARBA" id="ARBA00001964"/>
    </source>
</evidence>
<dbReference type="EMBL" id="UINC01205854">
    <property type="protein sequence ID" value="SVE27221.1"/>
    <property type="molecule type" value="Genomic_DNA"/>
</dbReference>
<dbReference type="InterPro" id="IPR029061">
    <property type="entry name" value="THDP-binding"/>
</dbReference>
<keyword evidence="2" id="KW-0560">Oxidoreductase</keyword>
<accession>A0A383C4W7</accession>
<evidence type="ECO:0000259" key="4">
    <source>
        <dbReference type="Pfam" id="PF00676"/>
    </source>
</evidence>
<feature type="non-terminal residue" evidence="5">
    <location>
        <position position="98"/>
    </location>
</feature>